<protein>
    <submittedName>
        <fullName evidence="5 6">60S acidic ribosomal protein P2</fullName>
    </submittedName>
</protein>
<dbReference type="HAMAP" id="MF_01478">
    <property type="entry name" value="Ribosomal_L12_arch"/>
    <property type="match status" value="1"/>
</dbReference>
<evidence type="ECO:0000313" key="5">
    <source>
        <dbReference type="EMBL" id="CAI9938145.1"/>
    </source>
</evidence>
<dbReference type="GO" id="GO:0022625">
    <property type="term" value="C:cytosolic large ribosomal subunit"/>
    <property type="evidence" value="ECO:0007669"/>
    <property type="project" value="InterPro"/>
</dbReference>
<evidence type="ECO:0000256" key="4">
    <source>
        <dbReference type="SAM" id="MobiDB-lite"/>
    </source>
</evidence>
<sequence>MRHLAAYMLAKISGIAEPTEADVSKILKSADVEVDATELKAVVDAIKATGKPYEELIEAGKKRMASLPSGGAAAPVAAAAVKEEAKKEKTEEEQIVGGFAFGSSSSSEEESS</sequence>
<comment type="similarity">
    <text evidence="1">Belongs to the eukaryotic ribosomal protein P1/P2 family.</text>
</comment>
<keyword evidence="3" id="KW-0687">Ribonucleoprotein</keyword>
<dbReference type="EMBL" id="CAXDID020000025">
    <property type="protein sequence ID" value="CAL5990315.1"/>
    <property type="molecule type" value="Genomic_DNA"/>
</dbReference>
<evidence type="ECO:0000256" key="1">
    <source>
        <dbReference type="ARBA" id="ARBA00005436"/>
    </source>
</evidence>
<feature type="region of interest" description="Disordered" evidence="4">
    <location>
        <begin position="88"/>
        <end position="112"/>
    </location>
</feature>
<accession>A0AA86PF28</accession>
<dbReference type="FunFam" id="1.10.10.1410:FF:000002">
    <property type="entry name" value="60S acidic ribosomal protein P2"/>
    <property type="match status" value="1"/>
</dbReference>
<dbReference type="AlphaFoldDB" id="A0AA86PF28"/>
<dbReference type="CDD" id="cd05833">
    <property type="entry name" value="Ribosomal_P2"/>
    <property type="match status" value="1"/>
</dbReference>
<dbReference type="GO" id="GO:0003735">
    <property type="term" value="F:structural constituent of ribosome"/>
    <property type="evidence" value="ECO:0007669"/>
    <property type="project" value="InterPro"/>
</dbReference>
<evidence type="ECO:0000313" key="7">
    <source>
        <dbReference type="EMBL" id="CAL5990315.1"/>
    </source>
</evidence>
<organism evidence="5">
    <name type="scientific">Hexamita inflata</name>
    <dbReference type="NCBI Taxonomy" id="28002"/>
    <lineage>
        <taxon>Eukaryota</taxon>
        <taxon>Metamonada</taxon>
        <taxon>Diplomonadida</taxon>
        <taxon>Hexamitidae</taxon>
        <taxon>Hexamitinae</taxon>
        <taxon>Hexamita</taxon>
    </lineage>
</organism>
<dbReference type="GO" id="GO:0002182">
    <property type="term" value="P:cytoplasmic translational elongation"/>
    <property type="evidence" value="ECO:0007669"/>
    <property type="project" value="InterPro"/>
</dbReference>
<evidence type="ECO:0000313" key="8">
    <source>
        <dbReference type="EMBL" id="CAL6004182.1"/>
    </source>
</evidence>
<dbReference type="InterPro" id="IPR038716">
    <property type="entry name" value="P1/P2_N_sf"/>
</dbReference>
<keyword evidence="9" id="KW-1185">Reference proteome</keyword>
<evidence type="ECO:0000313" key="6">
    <source>
        <dbReference type="EMBL" id="CAL5978678.1"/>
    </source>
</evidence>
<dbReference type="PANTHER" id="PTHR21141:SF5">
    <property type="entry name" value="LARGE RIBOSOMAL SUBUNIT PROTEIN P2"/>
    <property type="match status" value="1"/>
</dbReference>
<comment type="caution">
    <text evidence="5">The sequence shown here is derived from an EMBL/GenBank/DDBJ whole genome shotgun (WGS) entry which is preliminary data.</text>
</comment>
<dbReference type="PANTHER" id="PTHR21141">
    <property type="entry name" value="60S ACIDIC RIBOSOMAL PROTEIN FAMILY MEMBER"/>
    <property type="match status" value="1"/>
</dbReference>
<reference evidence="5" key="1">
    <citation type="submission" date="2023-06" db="EMBL/GenBank/DDBJ databases">
        <authorList>
            <person name="Kurt Z."/>
        </authorList>
    </citation>
    <scope>NUCLEOTIDE SEQUENCE</scope>
</reference>
<gene>
    <name evidence="7" type="ORF">HINF_LOCUS11281</name>
    <name evidence="8" type="ORF">HINF_LOCUS18764</name>
    <name evidence="5" type="ORF">HINF_LOCUS25790</name>
    <name evidence="6" type="ORF">HINF_LOCUS4901</name>
</gene>
<reference evidence="6 9" key="2">
    <citation type="submission" date="2024-07" db="EMBL/GenBank/DDBJ databases">
        <authorList>
            <person name="Akdeniz Z."/>
        </authorList>
    </citation>
    <scope>NUCLEOTIDE SEQUENCE [LARGE SCALE GENOMIC DNA]</scope>
</reference>
<dbReference type="EMBL" id="CATOUU010000654">
    <property type="protein sequence ID" value="CAI9938145.1"/>
    <property type="molecule type" value="Genomic_DNA"/>
</dbReference>
<dbReference type="Proteomes" id="UP001642409">
    <property type="component" value="Unassembled WGS sequence"/>
</dbReference>
<dbReference type="InterPro" id="IPR027534">
    <property type="entry name" value="Ribosomal_P1/P2"/>
</dbReference>
<proteinExistence type="inferred from homology"/>
<evidence type="ECO:0000313" key="9">
    <source>
        <dbReference type="Proteomes" id="UP001642409"/>
    </source>
</evidence>
<evidence type="ECO:0000256" key="2">
    <source>
        <dbReference type="ARBA" id="ARBA00022980"/>
    </source>
</evidence>
<name>A0AA86PF28_9EUKA</name>
<dbReference type="Pfam" id="PF00428">
    <property type="entry name" value="Ribosomal_60s"/>
    <property type="match status" value="1"/>
</dbReference>
<dbReference type="InterPro" id="IPR044076">
    <property type="entry name" value="Ribosomal_P2"/>
</dbReference>
<evidence type="ECO:0000256" key="3">
    <source>
        <dbReference type="ARBA" id="ARBA00023274"/>
    </source>
</evidence>
<dbReference type="EMBL" id="CAXDID020000009">
    <property type="protein sequence ID" value="CAL5978678.1"/>
    <property type="molecule type" value="Genomic_DNA"/>
</dbReference>
<dbReference type="EMBL" id="CAXDID020000048">
    <property type="protein sequence ID" value="CAL6004182.1"/>
    <property type="molecule type" value="Genomic_DNA"/>
</dbReference>
<keyword evidence="2 5" id="KW-0689">Ribosomal protein</keyword>
<dbReference type="Gene3D" id="1.10.10.1410">
    <property type="match status" value="1"/>
</dbReference>